<dbReference type="Pfam" id="PF01478">
    <property type="entry name" value="Peptidase_A24"/>
    <property type="match status" value="1"/>
</dbReference>
<feature type="transmembrane region" description="Helical" evidence="2">
    <location>
        <begin position="27"/>
        <end position="46"/>
    </location>
</feature>
<feature type="domain" description="Prepilin type IV endopeptidase peptidase" evidence="3">
    <location>
        <begin position="10"/>
        <end position="112"/>
    </location>
</feature>
<sequence>MEWVLIVIPMCLIMVIATITDIRRRMIYNWLTLPGIAYFLIVHAILHPGQWFTYMLGMLLLGGISLLMAIVSRGQLGGGDIKLLALVGAAVGWQAGIYALVFTYILACLVAIPIWIASKFSRKTGGSQALPMAPFIAGGTTALLLLSLG</sequence>
<proteinExistence type="inferred from homology"/>
<keyword evidence="2" id="KW-1133">Transmembrane helix</keyword>
<reference evidence="4" key="1">
    <citation type="submission" date="2022-06" db="EMBL/GenBank/DDBJ databases">
        <title>Genome sequencing of Brevibacillus sp. BB3-R1.</title>
        <authorList>
            <person name="Heo J."/>
            <person name="Lee D."/>
            <person name="Won M."/>
            <person name="Han B.-H."/>
            <person name="Hong S.-B."/>
            <person name="Kwon S.-W."/>
        </authorList>
    </citation>
    <scope>NUCLEOTIDE SEQUENCE</scope>
    <source>
        <strain evidence="4">BB3-R1</strain>
    </source>
</reference>
<evidence type="ECO:0000313" key="4">
    <source>
        <dbReference type="EMBL" id="USG65688.1"/>
    </source>
</evidence>
<dbReference type="InterPro" id="IPR000045">
    <property type="entry name" value="Prepilin_IV_endopep_pep"/>
</dbReference>
<dbReference type="EMBL" id="CP098755">
    <property type="protein sequence ID" value="USG65688.1"/>
    <property type="molecule type" value="Genomic_DNA"/>
</dbReference>
<dbReference type="Proteomes" id="UP001056500">
    <property type="component" value="Chromosome"/>
</dbReference>
<keyword evidence="2" id="KW-0472">Membrane</keyword>
<accession>A0ABY4WF85</accession>
<dbReference type="Gene3D" id="1.20.120.1220">
    <property type="match status" value="1"/>
</dbReference>
<feature type="transmembrane region" description="Helical" evidence="2">
    <location>
        <begin position="52"/>
        <end position="71"/>
    </location>
</feature>
<protein>
    <submittedName>
        <fullName evidence="4">A24 family peptidase</fullName>
    </submittedName>
</protein>
<keyword evidence="2" id="KW-0812">Transmembrane</keyword>
<keyword evidence="5" id="KW-1185">Reference proteome</keyword>
<evidence type="ECO:0000256" key="2">
    <source>
        <dbReference type="SAM" id="Phobius"/>
    </source>
</evidence>
<dbReference type="RefSeq" id="WP_251872780.1">
    <property type="nucleotide sequence ID" value="NZ_CP098755.1"/>
</dbReference>
<evidence type="ECO:0000256" key="1">
    <source>
        <dbReference type="ARBA" id="ARBA00005801"/>
    </source>
</evidence>
<feature type="transmembrane region" description="Helical" evidence="2">
    <location>
        <begin position="6"/>
        <end position="22"/>
    </location>
</feature>
<dbReference type="PANTHER" id="PTHR30487:SF0">
    <property type="entry name" value="PREPILIN LEADER PEPTIDASE_N-METHYLTRANSFERASE-RELATED"/>
    <property type="match status" value="1"/>
</dbReference>
<comment type="similarity">
    <text evidence="1">Belongs to the peptidase A24 family.</text>
</comment>
<evidence type="ECO:0000259" key="3">
    <source>
        <dbReference type="Pfam" id="PF01478"/>
    </source>
</evidence>
<feature type="transmembrane region" description="Helical" evidence="2">
    <location>
        <begin position="128"/>
        <end position="148"/>
    </location>
</feature>
<organism evidence="4 5">
    <name type="scientific">Brevibacillus ruminantium</name>
    <dbReference type="NCBI Taxonomy" id="2950604"/>
    <lineage>
        <taxon>Bacteria</taxon>
        <taxon>Bacillati</taxon>
        <taxon>Bacillota</taxon>
        <taxon>Bacilli</taxon>
        <taxon>Bacillales</taxon>
        <taxon>Paenibacillaceae</taxon>
        <taxon>Brevibacillus</taxon>
    </lineage>
</organism>
<dbReference type="InterPro" id="IPR050882">
    <property type="entry name" value="Prepilin_peptidase/N-MTase"/>
</dbReference>
<feature type="transmembrane region" description="Helical" evidence="2">
    <location>
        <begin position="83"/>
        <end position="116"/>
    </location>
</feature>
<evidence type="ECO:0000313" key="5">
    <source>
        <dbReference type="Proteomes" id="UP001056500"/>
    </source>
</evidence>
<dbReference type="PANTHER" id="PTHR30487">
    <property type="entry name" value="TYPE 4 PREPILIN-LIKE PROTEINS LEADER PEPTIDE-PROCESSING ENZYME"/>
    <property type="match status" value="1"/>
</dbReference>
<gene>
    <name evidence="4" type="ORF">NDK47_26920</name>
</gene>
<name>A0ABY4WF85_9BACL</name>